<evidence type="ECO:0000313" key="1">
    <source>
        <dbReference type="EMBL" id="KAK5630629.1"/>
    </source>
</evidence>
<evidence type="ECO:0000313" key="2">
    <source>
        <dbReference type="Proteomes" id="UP001305414"/>
    </source>
</evidence>
<reference evidence="1 2" key="1">
    <citation type="submission" date="2023-10" db="EMBL/GenBank/DDBJ databases">
        <title>Draft genome sequence of Xylaria bambusicola isolate GMP-LS, the root and basal stem rot pathogen of sugarcane in Indonesia.</title>
        <authorList>
            <person name="Selvaraj P."/>
            <person name="Muralishankar V."/>
            <person name="Muruganantham S."/>
            <person name="Sp S."/>
            <person name="Haryani S."/>
            <person name="Lau K.J.X."/>
            <person name="Naqvi N.I."/>
        </authorList>
    </citation>
    <scope>NUCLEOTIDE SEQUENCE [LARGE SCALE GENOMIC DNA]</scope>
    <source>
        <strain evidence="1">GMP-LS</strain>
    </source>
</reference>
<proteinExistence type="predicted"/>
<keyword evidence="2" id="KW-1185">Reference proteome</keyword>
<comment type="caution">
    <text evidence="1">The sequence shown here is derived from an EMBL/GenBank/DDBJ whole genome shotgun (WGS) entry which is preliminary data.</text>
</comment>
<dbReference type="Proteomes" id="UP001305414">
    <property type="component" value="Unassembled WGS sequence"/>
</dbReference>
<gene>
    <name evidence="1" type="ORF">RRF57_006344</name>
</gene>
<dbReference type="AlphaFoldDB" id="A0AAN7USC9"/>
<organism evidence="1 2">
    <name type="scientific">Xylaria bambusicola</name>
    <dbReference type="NCBI Taxonomy" id="326684"/>
    <lineage>
        <taxon>Eukaryota</taxon>
        <taxon>Fungi</taxon>
        <taxon>Dikarya</taxon>
        <taxon>Ascomycota</taxon>
        <taxon>Pezizomycotina</taxon>
        <taxon>Sordariomycetes</taxon>
        <taxon>Xylariomycetidae</taxon>
        <taxon>Xylariales</taxon>
        <taxon>Xylariaceae</taxon>
        <taxon>Xylaria</taxon>
    </lineage>
</organism>
<protein>
    <submittedName>
        <fullName evidence="1">Uncharacterized protein</fullName>
    </submittedName>
</protein>
<dbReference type="EMBL" id="JAWHQM010000016">
    <property type="protein sequence ID" value="KAK5630629.1"/>
    <property type="molecule type" value="Genomic_DNA"/>
</dbReference>
<accession>A0AAN7USC9</accession>
<name>A0AAN7USC9_9PEZI</name>
<sequence length="213" mass="24102">MASPAASVTAHPETGDPIRAAVDHYVTLCERLTNRKQESLKILEEWLDYLSRSAANINTMLSNDKTREMSQLRLRVNQATKDMMKDIQVKIVNGIIIRLTTERKVAPFSGQKGTLAPLPITHKNVAHTAQTLKRQSGFGVHAETDMVIEECVEDDVLSLRALNKKRRNEATLMNNSKSSLIKRNRQAKLTTKHIDNITEKAFIFEYPYKTSLL</sequence>